<feature type="domain" description="Thioredoxin" evidence="4">
    <location>
        <begin position="26"/>
        <end position="170"/>
    </location>
</feature>
<gene>
    <name evidence="5" type="ORF">OMP39_12215</name>
</gene>
<dbReference type="PANTHER" id="PTHR42852:SF18">
    <property type="entry name" value="CHROMOSOME UNDETERMINED SCAFFOLD_47, WHOLE GENOME SHOTGUN SEQUENCE"/>
    <property type="match status" value="1"/>
</dbReference>
<dbReference type="InterPro" id="IPR013766">
    <property type="entry name" value="Thioredoxin_domain"/>
</dbReference>
<evidence type="ECO:0000256" key="2">
    <source>
        <dbReference type="ARBA" id="ARBA00022748"/>
    </source>
</evidence>
<dbReference type="InterPro" id="IPR017937">
    <property type="entry name" value="Thioredoxin_CS"/>
</dbReference>
<dbReference type="EMBL" id="CP110257">
    <property type="protein sequence ID" value="UZD54422.1"/>
    <property type="molecule type" value="Genomic_DNA"/>
</dbReference>
<proteinExistence type="predicted"/>
<dbReference type="InterPro" id="IPR036249">
    <property type="entry name" value="Thioredoxin-like_sf"/>
</dbReference>
<protein>
    <submittedName>
        <fullName evidence="5">TlpA family protein disulfide reductase</fullName>
    </submittedName>
</protein>
<evidence type="ECO:0000256" key="3">
    <source>
        <dbReference type="ARBA" id="ARBA00023284"/>
    </source>
</evidence>
<evidence type="ECO:0000313" key="6">
    <source>
        <dbReference type="Proteomes" id="UP001163266"/>
    </source>
</evidence>
<accession>A0ABY6MQZ6</accession>
<dbReference type="PROSITE" id="PS00194">
    <property type="entry name" value="THIOREDOXIN_1"/>
    <property type="match status" value="1"/>
</dbReference>
<evidence type="ECO:0000313" key="5">
    <source>
        <dbReference type="EMBL" id="UZD54422.1"/>
    </source>
</evidence>
<dbReference type="InterPro" id="IPR050553">
    <property type="entry name" value="Thioredoxin_ResA/DsbE_sf"/>
</dbReference>
<sequence>MRRRRWLAAGVAVAAAAGGAGVAAWWRARQEAPALWGLEFPTPEGTPLRLADWRGRPLLLNFWATWCAPCVREMPALDRFAAEQGPRGWAVLGLAVDNPAQVRQFLAKLPVRYPIAIAGFPAVALSKELGNTQGGLPFTVAFDRRGQPVWRHLGETTYDRLVRELAAIEG</sequence>
<comment type="subcellular location">
    <subcellularLocation>
        <location evidence="1">Cell envelope</location>
    </subcellularLocation>
</comment>
<dbReference type="Pfam" id="PF08534">
    <property type="entry name" value="Redoxin"/>
    <property type="match status" value="1"/>
</dbReference>
<dbReference type="RefSeq" id="WP_264891990.1">
    <property type="nucleotide sequence ID" value="NZ_CP110257.1"/>
</dbReference>
<dbReference type="PANTHER" id="PTHR42852">
    <property type="entry name" value="THIOL:DISULFIDE INTERCHANGE PROTEIN DSBE"/>
    <property type="match status" value="1"/>
</dbReference>
<dbReference type="CDD" id="cd02966">
    <property type="entry name" value="TlpA_like_family"/>
    <property type="match status" value="1"/>
</dbReference>
<dbReference type="PROSITE" id="PS51352">
    <property type="entry name" value="THIOREDOXIN_2"/>
    <property type="match status" value="1"/>
</dbReference>
<evidence type="ECO:0000256" key="1">
    <source>
        <dbReference type="ARBA" id="ARBA00004196"/>
    </source>
</evidence>
<reference evidence="5" key="1">
    <citation type="submission" date="2022-10" db="EMBL/GenBank/DDBJ databases">
        <title>Complete genome sequence of Schlegelella aquatica LMG 23380.</title>
        <authorList>
            <person name="Musilova J."/>
            <person name="Kourilova X."/>
            <person name="Bezdicek M."/>
            <person name="Hermankova K."/>
            <person name="Obruca S."/>
            <person name="Sedlar K."/>
        </authorList>
    </citation>
    <scope>NUCLEOTIDE SEQUENCE</scope>
    <source>
        <strain evidence="5">LMG 23380</strain>
    </source>
</reference>
<keyword evidence="2" id="KW-0201">Cytochrome c-type biogenesis</keyword>
<keyword evidence="6" id="KW-1185">Reference proteome</keyword>
<dbReference type="Gene3D" id="3.40.30.10">
    <property type="entry name" value="Glutaredoxin"/>
    <property type="match status" value="1"/>
</dbReference>
<dbReference type="Proteomes" id="UP001163266">
    <property type="component" value="Chromosome"/>
</dbReference>
<dbReference type="SUPFAM" id="SSF52833">
    <property type="entry name" value="Thioredoxin-like"/>
    <property type="match status" value="1"/>
</dbReference>
<organism evidence="5 6">
    <name type="scientific">Caldimonas aquatica</name>
    <dbReference type="NCBI Taxonomy" id="376175"/>
    <lineage>
        <taxon>Bacteria</taxon>
        <taxon>Pseudomonadati</taxon>
        <taxon>Pseudomonadota</taxon>
        <taxon>Betaproteobacteria</taxon>
        <taxon>Burkholderiales</taxon>
        <taxon>Sphaerotilaceae</taxon>
        <taxon>Caldimonas</taxon>
    </lineage>
</organism>
<keyword evidence="3" id="KW-0676">Redox-active center</keyword>
<name>A0ABY6MQZ6_9BURK</name>
<dbReference type="InterPro" id="IPR013740">
    <property type="entry name" value="Redoxin"/>
</dbReference>
<evidence type="ECO:0000259" key="4">
    <source>
        <dbReference type="PROSITE" id="PS51352"/>
    </source>
</evidence>